<accession>A0A0C2XRP3</accession>
<dbReference type="GO" id="GO:0016560">
    <property type="term" value="P:protein import into peroxisome matrix, docking"/>
    <property type="evidence" value="ECO:0007669"/>
    <property type="project" value="TreeGrafter"/>
</dbReference>
<evidence type="ECO:0000313" key="8">
    <source>
        <dbReference type="Proteomes" id="UP000054097"/>
    </source>
</evidence>
<feature type="repeat" description="TPR" evidence="6">
    <location>
        <begin position="36"/>
        <end position="69"/>
    </location>
</feature>
<evidence type="ECO:0000256" key="1">
    <source>
        <dbReference type="ARBA" id="ARBA00004496"/>
    </source>
</evidence>
<dbReference type="STRING" id="933852.A0A0C2XRP3"/>
<comment type="similarity">
    <text evidence="2">Belongs to the peroxisomal targeting signal receptor family.</text>
</comment>
<dbReference type="Proteomes" id="UP000054097">
    <property type="component" value="Unassembled WGS sequence"/>
</dbReference>
<evidence type="ECO:0000256" key="6">
    <source>
        <dbReference type="PROSITE-ProRule" id="PRU00339"/>
    </source>
</evidence>
<proteinExistence type="inferred from homology"/>
<dbReference type="GO" id="GO:0005829">
    <property type="term" value="C:cytosol"/>
    <property type="evidence" value="ECO:0007669"/>
    <property type="project" value="TreeGrafter"/>
</dbReference>
<dbReference type="Gene3D" id="1.25.40.10">
    <property type="entry name" value="Tetratricopeptide repeat domain"/>
    <property type="match status" value="1"/>
</dbReference>
<keyword evidence="3" id="KW-0963">Cytoplasm</keyword>
<dbReference type="AlphaFoldDB" id="A0A0C2XRP3"/>
<dbReference type="OrthoDB" id="10006023at2759"/>
<dbReference type="Pfam" id="PF13432">
    <property type="entry name" value="TPR_16"/>
    <property type="match status" value="1"/>
</dbReference>
<evidence type="ECO:0000256" key="4">
    <source>
        <dbReference type="ARBA" id="ARBA00022737"/>
    </source>
</evidence>
<name>A0A0C2XRP3_SERVB</name>
<dbReference type="PANTHER" id="PTHR10130">
    <property type="entry name" value="PEROXISOMAL TARGETING SIGNAL 1 RECEPTOR PEX5"/>
    <property type="match status" value="1"/>
</dbReference>
<dbReference type="InterPro" id="IPR019734">
    <property type="entry name" value="TPR_rpt"/>
</dbReference>
<dbReference type="HOGENOM" id="CLU_013516_1_1_1"/>
<evidence type="ECO:0000313" key="7">
    <source>
        <dbReference type="EMBL" id="KIM31567.1"/>
    </source>
</evidence>
<feature type="repeat" description="TPR" evidence="6">
    <location>
        <begin position="2"/>
        <end position="35"/>
    </location>
</feature>
<reference evidence="8" key="2">
    <citation type="submission" date="2015-01" db="EMBL/GenBank/DDBJ databases">
        <title>Evolutionary Origins and Diversification of the Mycorrhizal Mutualists.</title>
        <authorList>
            <consortium name="DOE Joint Genome Institute"/>
            <consortium name="Mycorrhizal Genomics Consortium"/>
            <person name="Kohler A."/>
            <person name="Kuo A."/>
            <person name="Nagy L.G."/>
            <person name="Floudas D."/>
            <person name="Copeland A."/>
            <person name="Barry K.W."/>
            <person name="Cichocki N."/>
            <person name="Veneault-Fourrey C."/>
            <person name="LaButti K."/>
            <person name="Lindquist E.A."/>
            <person name="Lipzen A."/>
            <person name="Lundell T."/>
            <person name="Morin E."/>
            <person name="Murat C."/>
            <person name="Riley R."/>
            <person name="Ohm R."/>
            <person name="Sun H."/>
            <person name="Tunlid A."/>
            <person name="Henrissat B."/>
            <person name="Grigoriev I.V."/>
            <person name="Hibbett D.S."/>
            <person name="Martin F."/>
        </authorList>
    </citation>
    <scope>NUCLEOTIDE SEQUENCE [LARGE SCALE GENOMIC DNA]</scope>
    <source>
        <strain evidence="8">MAFF 305830</strain>
    </source>
</reference>
<reference evidence="7 8" key="1">
    <citation type="submission" date="2014-04" db="EMBL/GenBank/DDBJ databases">
        <authorList>
            <consortium name="DOE Joint Genome Institute"/>
            <person name="Kuo A."/>
            <person name="Zuccaro A."/>
            <person name="Kohler A."/>
            <person name="Nagy L.G."/>
            <person name="Floudas D."/>
            <person name="Copeland A."/>
            <person name="Barry K.W."/>
            <person name="Cichocki N."/>
            <person name="Veneault-Fourrey C."/>
            <person name="LaButti K."/>
            <person name="Lindquist E.A."/>
            <person name="Lipzen A."/>
            <person name="Lundell T."/>
            <person name="Morin E."/>
            <person name="Murat C."/>
            <person name="Sun H."/>
            <person name="Tunlid A."/>
            <person name="Henrissat B."/>
            <person name="Grigoriev I.V."/>
            <person name="Hibbett D.S."/>
            <person name="Martin F."/>
            <person name="Nordberg H.P."/>
            <person name="Cantor M.N."/>
            <person name="Hua S.X."/>
        </authorList>
    </citation>
    <scope>NUCLEOTIDE SEQUENCE [LARGE SCALE GENOMIC DNA]</scope>
    <source>
        <strain evidence="7 8">MAFF 305830</strain>
    </source>
</reference>
<keyword evidence="4" id="KW-0677">Repeat</keyword>
<keyword evidence="5 6" id="KW-0802">TPR repeat</keyword>
<organism evidence="7 8">
    <name type="scientific">Serendipita vermifera MAFF 305830</name>
    <dbReference type="NCBI Taxonomy" id="933852"/>
    <lineage>
        <taxon>Eukaryota</taxon>
        <taxon>Fungi</taxon>
        <taxon>Dikarya</taxon>
        <taxon>Basidiomycota</taxon>
        <taxon>Agaricomycotina</taxon>
        <taxon>Agaricomycetes</taxon>
        <taxon>Sebacinales</taxon>
        <taxon>Serendipitaceae</taxon>
        <taxon>Serendipita</taxon>
    </lineage>
</organism>
<dbReference type="SUPFAM" id="SSF48452">
    <property type="entry name" value="TPR-like"/>
    <property type="match status" value="1"/>
</dbReference>
<evidence type="ECO:0000256" key="2">
    <source>
        <dbReference type="ARBA" id="ARBA00005348"/>
    </source>
</evidence>
<gene>
    <name evidence="7" type="ORF">M408DRAFT_63897</name>
</gene>
<dbReference type="GO" id="GO:0005778">
    <property type="term" value="C:peroxisomal membrane"/>
    <property type="evidence" value="ECO:0007669"/>
    <property type="project" value="TreeGrafter"/>
</dbReference>
<protein>
    <submittedName>
        <fullName evidence="7">Uncharacterized protein</fullName>
    </submittedName>
</protein>
<sequence length="136" mass="14818">DPELQVGLGVLLYINGEFAKAADCFSAALSMRPDDYVLWNRYGSCLSNGNKPEESLAAYREALRLRPQYTRAIYNVGVACLNLGAMKEAAEHFLTGLAQQGQDGAGAGGETKRSEQLWATLRRTLIAMVSLSSHLH</sequence>
<evidence type="ECO:0000256" key="5">
    <source>
        <dbReference type="ARBA" id="ARBA00022803"/>
    </source>
</evidence>
<keyword evidence="8" id="KW-1185">Reference proteome</keyword>
<dbReference type="SMART" id="SM00028">
    <property type="entry name" value="TPR"/>
    <property type="match status" value="3"/>
</dbReference>
<dbReference type="GO" id="GO:0005052">
    <property type="term" value="F:peroxisome matrix targeting signal-1 binding"/>
    <property type="evidence" value="ECO:0007669"/>
    <property type="project" value="TreeGrafter"/>
</dbReference>
<comment type="subcellular location">
    <subcellularLocation>
        <location evidence="1">Cytoplasm</location>
    </subcellularLocation>
</comment>
<dbReference type="InterPro" id="IPR011990">
    <property type="entry name" value="TPR-like_helical_dom_sf"/>
</dbReference>
<dbReference type="InterPro" id="IPR024111">
    <property type="entry name" value="PEX5/PEX5L"/>
</dbReference>
<feature type="non-terminal residue" evidence="7">
    <location>
        <position position="1"/>
    </location>
</feature>
<dbReference type="PANTHER" id="PTHR10130:SF9">
    <property type="entry name" value="PEROXISOMAL TARGETING SIGNAL RECEPTOR"/>
    <property type="match status" value="1"/>
</dbReference>
<dbReference type="EMBL" id="KN824281">
    <property type="protein sequence ID" value="KIM31567.1"/>
    <property type="molecule type" value="Genomic_DNA"/>
</dbReference>
<dbReference type="PROSITE" id="PS50005">
    <property type="entry name" value="TPR"/>
    <property type="match status" value="2"/>
</dbReference>
<evidence type="ECO:0000256" key="3">
    <source>
        <dbReference type="ARBA" id="ARBA00022490"/>
    </source>
</evidence>